<dbReference type="Proteomes" id="UP000034228">
    <property type="component" value="Unassembled WGS sequence"/>
</dbReference>
<dbReference type="InterPro" id="IPR024712">
    <property type="entry name" value="Catalase_clade2"/>
</dbReference>
<dbReference type="GO" id="GO:0042744">
    <property type="term" value="P:hydrogen peroxide catabolic process"/>
    <property type="evidence" value="ECO:0007669"/>
    <property type="project" value="UniProtKB-KW"/>
</dbReference>
<evidence type="ECO:0000256" key="6">
    <source>
        <dbReference type="ARBA" id="ARBA00023002"/>
    </source>
</evidence>
<feature type="domain" description="Large catalase C-terminal" evidence="9">
    <location>
        <begin position="29"/>
        <end position="174"/>
    </location>
</feature>
<dbReference type="GO" id="GO:0020037">
    <property type="term" value="F:heme binding"/>
    <property type="evidence" value="ECO:0007669"/>
    <property type="project" value="InterPro"/>
</dbReference>
<dbReference type="GO" id="GO:0004096">
    <property type="term" value="F:catalase activity"/>
    <property type="evidence" value="ECO:0007669"/>
    <property type="project" value="UniProtKB-EC"/>
</dbReference>
<dbReference type="InterPro" id="IPR029062">
    <property type="entry name" value="Class_I_gatase-like"/>
</dbReference>
<dbReference type="InterPro" id="IPR041399">
    <property type="entry name" value="Catalase_large_C"/>
</dbReference>
<protein>
    <recommendedName>
        <fullName evidence="2">catalase</fullName>
        <ecNumber evidence="2">1.11.1.6</ecNumber>
    </recommendedName>
</protein>
<comment type="cofactor">
    <cofactor evidence="1">
        <name>heme</name>
        <dbReference type="ChEBI" id="CHEBI:30413"/>
    </cofactor>
</comment>
<dbReference type="EC" id="1.11.1.6" evidence="2"/>
<evidence type="ECO:0000256" key="5">
    <source>
        <dbReference type="ARBA" id="ARBA00022723"/>
    </source>
</evidence>
<evidence type="ECO:0000259" key="9">
    <source>
        <dbReference type="Pfam" id="PF18011"/>
    </source>
</evidence>
<comment type="caution">
    <text evidence="10">The sequence shown here is derived from an EMBL/GenBank/DDBJ whole genome shotgun (WGS) entry which is preliminary data.</text>
</comment>
<name>A0A0M2V3Q9_9GAMM</name>
<keyword evidence="8" id="KW-0376">Hydrogen peroxide</keyword>
<dbReference type="RefSeq" id="WP_046557761.1">
    <property type="nucleotide sequence ID" value="NZ_LAHO01000010.1"/>
</dbReference>
<reference evidence="10 11" key="1">
    <citation type="submission" date="2015-03" db="EMBL/GenBank/DDBJ databases">
        <title>Draft genome sequences of two protease-producing strains of Arsukibacterium isolated from two cold and alkaline environments.</title>
        <authorList>
            <person name="Lylloff J.E."/>
            <person name="Skov L.B."/>
            <person name="Jepsen M."/>
            <person name="Hallin P.F."/>
            <person name="Sorensen S.J."/>
            <person name="Stougaard P."/>
            <person name="Glaring M.A."/>
        </authorList>
    </citation>
    <scope>NUCLEOTIDE SEQUENCE [LARGE SCALE GENOMIC DNA]</scope>
    <source>
        <strain evidence="10 11">GCM72</strain>
    </source>
</reference>
<sequence>MPKTSATLPEPDAIMPVLIALTALSIRQRQIAILIENGVEHASLAALYGALTDAGAIVHLVGTRIGIFVGTNGENIAVNQSLEHTPSVLFDALILPDGNKAVHALATSLDTSEFIKNLYRNGKTILALGSGRQLLDRAAIKASNQDDGVLLANSSDVAGVALTFIKAIAAQRYLAGNHPLQT</sequence>
<dbReference type="AlphaFoldDB" id="A0A0M2V3Q9"/>
<evidence type="ECO:0000313" key="10">
    <source>
        <dbReference type="EMBL" id="KKO45266.1"/>
    </source>
</evidence>
<evidence type="ECO:0000256" key="1">
    <source>
        <dbReference type="ARBA" id="ARBA00001971"/>
    </source>
</evidence>
<dbReference type="OrthoDB" id="9761719at2"/>
<keyword evidence="5" id="KW-0479">Metal-binding</keyword>
<dbReference type="GO" id="GO:0046872">
    <property type="term" value="F:metal ion binding"/>
    <property type="evidence" value="ECO:0007669"/>
    <property type="project" value="UniProtKB-KW"/>
</dbReference>
<keyword evidence="3" id="KW-0575">Peroxidase</keyword>
<dbReference type="STRING" id="336831.WG68_11100"/>
<organism evidence="10 11">
    <name type="scientific">Arsukibacterium ikkense</name>
    <dbReference type="NCBI Taxonomy" id="336831"/>
    <lineage>
        <taxon>Bacteria</taxon>
        <taxon>Pseudomonadati</taxon>
        <taxon>Pseudomonadota</taxon>
        <taxon>Gammaproteobacteria</taxon>
        <taxon>Chromatiales</taxon>
        <taxon>Chromatiaceae</taxon>
        <taxon>Arsukibacterium</taxon>
    </lineage>
</organism>
<dbReference type="PANTHER" id="PTHR42821">
    <property type="entry name" value="CATALASE"/>
    <property type="match status" value="1"/>
</dbReference>
<dbReference type="CDD" id="cd03132">
    <property type="entry name" value="GATase1_catalase"/>
    <property type="match status" value="1"/>
</dbReference>
<evidence type="ECO:0000256" key="4">
    <source>
        <dbReference type="ARBA" id="ARBA00022617"/>
    </source>
</evidence>
<evidence type="ECO:0000256" key="3">
    <source>
        <dbReference type="ARBA" id="ARBA00022559"/>
    </source>
</evidence>
<keyword evidence="4" id="KW-0349">Heme</keyword>
<gene>
    <name evidence="10" type="ORF">WG68_11100</name>
</gene>
<accession>A0A0M2V3Q9</accession>
<keyword evidence="7" id="KW-0408">Iron</keyword>
<dbReference type="GO" id="GO:0005829">
    <property type="term" value="C:cytosol"/>
    <property type="evidence" value="ECO:0007669"/>
    <property type="project" value="TreeGrafter"/>
</dbReference>
<keyword evidence="6" id="KW-0560">Oxidoreductase</keyword>
<dbReference type="Pfam" id="PF18011">
    <property type="entry name" value="Catalase_C"/>
    <property type="match status" value="1"/>
</dbReference>
<evidence type="ECO:0000313" key="11">
    <source>
        <dbReference type="Proteomes" id="UP000034228"/>
    </source>
</evidence>
<dbReference type="SUPFAM" id="SSF52317">
    <property type="entry name" value="Class I glutamine amidotransferase-like"/>
    <property type="match status" value="1"/>
</dbReference>
<dbReference type="GO" id="GO:0006979">
    <property type="term" value="P:response to oxidative stress"/>
    <property type="evidence" value="ECO:0007669"/>
    <property type="project" value="InterPro"/>
</dbReference>
<evidence type="ECO:0000256" key="7">
    <source>
        <dbReference type="ARBA" id="ARBA00023004"/>
    </source>
</evidence>
<dbReference type="EMBL" id="LAHO01000010">
    <property type="protein sequence ID" value="KKO45266.1"/>
    <property type="molecule type" value="Genomic_DNA"/>
</dbReference>
<dbReference type="Gene3D" id="3.40.50.880">
    <property type="match status" value="1"/>
</dbReference>
<evidence type="ECO:0000256" key="8">
    <source>
        <dbReference type="ARBA" id="ARBA00023324"/>
    </source>
</evidence>
<keyword evidence="11" id="KW-1185">Reference proteome</keyword>
<dbReference type="PANTHER" id="PTHR42821:SF1">
    <property type="entry name" value="CATALASE-B"/>
    <property type="match status" value="1"/>
</dbReference>
<evidence type="ECO:0000256" key="2">
    <source>
        <dbReference type="ARBA" id="ARBA00012314"/>
    </source>
</evidence>
<proteinExistence type="predicted"/>